<feature type="transmembrane region" description="Helical" evidence="6">
    <location>
        <begin position="317"/>
        <end position="338"/>
    </location>
</feature>
<dbReference type="InterPro" id="IPR020846">
    <property type="entry name" value="MFS_dom"/>
</dbReference>
<dbReference type="Gene3D" id="1.20.1720.10">
    <property type="entry name" value="Multidrug resistance protein D"/>
    <property type="match status" value="1"/>
</dbReference>
<feature type="transmembrane region" description="Helical" evidence="6">
    <location>
        <begin position="81"/>
        <end position="101"/>
    </location>
</feature>
<feature type="transmembrane region" description="Helical" evidence="6">
    <location>
        <begin position="484"/>
        <end position="505"/>
    </location>
</feature>
<feature type="transmembrane region" description="Helical" evidence="6">
    <location>
        <begin position="290"/>
        <end position="310"/>
    </location>
</feature>
<dbReference type="Pfam" id="PF07690">
    <property type="entry name" value="MFS_1"/>
    <property type="match status" value="1"/>
</dbReference>
<dbReference type="GO" id="GO:0005886">
    <property type="term" value="C:plasma membrane"/>
    <property type="evidence" value="ECO:0007669"/>
    <property type="project" value="TreeGrafter"/>
</dbReference>
<dbReference type="OrthoDB" id="10021397at2759"/>
<evidence type="ECO:0000313" key="9">
    <source>
        <dbReference type="Proteomes" id="UP000664534"/>
    </source>
</evidence>
<evidence type="ECO:0000259" key="7">
    <source>
        <dbReference type="PROSITE" id="PS50850"/>
    </source>
</evidence>
<evidence type="ECO:0000313" key="8">
    <source>
        <dbReference type="EMBL" id="CAF9937146.1"/>
    </source>
</evidence>
<comment type="caution">
    <text evidence="8">The sequence shown here is derived from an EMBL/GenBank/DDBJ whole genome shotgun (WGS) entry which is preliminary data.</text>
</comment>
<feature type="transmembrane region" description="Helical" evidence="6">
    <location>
        <begin position="178"/>
        <end position="199"/>
    </location>
</feature>
<sequence>MGTTSPELDETDIQSMKTFIESICSSEFRETSGLPPLSYASSEPIIDSKESESTSQNLSNDGDEDRNEEDEGRYPGWRRTLPIMIAFYVALIIVALSKTFIDTMAPVLAKTFGTLDDTGLYSSVETLAASASILFFGKVNEIFPSKWILLSVLLLFLVGETICGTASSAPTFVAGRALTGLGFAGVFVTIMIIIVDVFPLRRQPFIVGSLAAAFTIGTIVGPLFGGIIISRISFRWCFYLTILIGVALAPVIYFTLQYPKQQDLDTENPKPQQRSGLKRKLLELDWPGNLTFAPAVACLLLALSWGGFVYPWNSGRIIVLLIFSAVLTLAFVATQVYFRMTAMVPGYILKNRNVLSGVLYSACIAGAMTAAAFYIPLWFQVVRGFSAEKSGVHTLPMVVATTISAGLTGACVEQLGYYTPFMFLGALVEAVGAGLLTTISTDTSFRTFAGFQVLFGIGAGISLQQPLVAVQTVLPKEDIPKGSALVLLGQTLGCSIFVCVAQAVLTNGLQHQLAAIPGLSPQTQRVAKTGPAAFRSEVPEAMLPAVLEAYNGAVAGTFWVPLALSILGFVLAVGMEWRNVKKKKKKSS</sequence>
<feature type="transmembrane region" description="Helical" evidence="6">
    <location>
        <begin position="147"/>
        <end position="166"/>
    </location>
</feature>
<dbReference type="EMBL" id="CAJPDT010000097">
    <property type="protein sequence ID" value="CAF9937146.1"/>
    <property type="molecule type" value="Genomic_DNA"/>
</dbReference>
<keyword evidence="2 6" id="KW-0812">Transmembrane</keyword>
<accession>A0A8H3GC23</accession>
<feature type="transmembrane region" description="Helical" evidence="6">
    <location>
        <begin position="558"/>
        <end position="577"/>
    </location>
</feature>
<evidence type="ECO:0000256" key="3">
    <source>
        <dbReference type="ARBA" id="ARBA00022989"/>
    </source>
</evidence>
<reference evidence="8" key="1">
    <citation type="submission" date="2021-03" db="EMBL/GenBank/DDBJ databases">
        <authorList>
            <person name="Tagirdzhanova G."/>
        </authorList>
    </citation>
    <scope>NUCLEOTIDE SEQUENCE</scope>
</reference>
<dbReference type="FunFam" id="1.20.1250.20:FF:000196">
    <property type="entry name" value="MFS toxin efflux pump (AflT)"/>
    <property type="match status" value="1"/>
</dbReference>
<dbReference type="Proteomes" id="UP000664534">
    <property type="component" value="Unassembled WGS sequence"/>
</dbReference>
<feature type="region of interest" description="Disordered" evidence="5">
    <location>
        <begin position="28"/>
        <end position="73"/>
    </location>
</feature>
<organism evidence="8 9">
    <name type="scientific">Imshaugia aleurites</name>
    <dbReference type="NCBI Taxonomy" id="172621"/>
    <lineage>
        <taxon>Eukaryota</taxon>
        <taxon>Fungi</taxon>
        <taxon>Dikarya</taxon>
        <taxon>Ascomycota</taxon>
        <taxon>Pezizomycotina</taxon>
        <taxon>Lecanoromycetes</taxon>
        <taxon>OSLEUM clade</taxon>
        <taxon>Lecanoromycetidae</taxon>
        <taxon>Lecanorales</taxon>
        <taxon>Lecanorineae</taxon>
        <taxon>Parmeliaceae</taxon>
        <taxon>Imshaugia</taxon>
    </lineage>
</organism>
<dbReference type="InterPro" id="IPR036259">
    <property type="entry name" value="MFS_trans_sf"/>
</dbReference>
<keyword evidence="4 6" id="KW-0472">Membrane</keyword>
<dbReference type="SUPFAM" id="SSF103473">
    <property type="entry name" value="MFS general substrate transporter"/>
    <property type="match status" value="1"/>
</dbReference>
<dbReference type="PROSITE" id="PS50850">
    <property type="entry name" value="MFS"/>
    <property type="match status" value="1"/>
</dbReference>
<keyword evidence="3 6" id="KW-1133">Transmembrane helix</keyword>
<comment type="subcellular location">
    <subcellularLocation>
        <location evidence="1">Membrane</location>
        <topology evidence="1">Multi-pass membrane protein</topology>
    </subcellularLocation>
</comment>
<evidence type="ECO:0000256" key="2">
    <source>
        <dbReference type="ARBA" id="ARBA00022692"/>
    </source>
</evidence>
<protein>
    <recommendedName>
        <fullName evidence="7">Major facilitator superfamily (MFS) profile domain-containing protein</fullName>
    </recommendedName>
</protein>
<dbReference type="AlphaFoldDB" id="A0A8H3GC23"/>
<dbReference type="InterPro" id="IPR011701">
    <property type="entry name" value="MFS"/>
</dbReference>
<proteinExistence type="predicted"/>
<dbReference type="PANTHER" id="PTHR23501">
    <property type="entry name" value="MAJOR FACILITATOR SUPERFAMILY"/>
    <property type="match status" value="1"/>
</dbReference>
<evidence type="ECO:0000256" key="6">
    <source>
        <dbReference type="SAM" id="Phobius"/>
    </source>
</evidence>
<feature type="transmembrane region" description="Helical" evidence="6">
    <location>
        <begin position="205"/>
        <end position="229"/>
    </location>
</feature>
<gene>
    <name evidence="8" type="ORF">IMSHALPRED_011032</name>
</gene>
<feature type="domain" description="Major facilitator superfamily (MFS) profile" evidence="7">
    <location>
        <begin position="83"/>
        <end position="580"/>
    </location>
</feature>
<dbReference type="PANTHER" id="PTHR23501:SF198">
    <property type="entry name" value="AZOLE RESISTANCE PROTEIN 1-RELATED"/>
    <property type="match status" value="1"/>
</dbReference>
<dbReference type="GO" id="GO:0022857">
    <property type="term" value="F:transmembrane transporter activity"/>
    <property type="evidence" value="ECO:0007669"/>
    <property type="project" value="InterPro"/>
</dbReference>
<evidence type="ECO:0000256" key="4">
    <source>
        <dbReference type="ARBA" id="ARBA00023136"/>
    </source>
</evidence>
<feature type="transmembrane region" description="Helical" evidence="6">
    <location>
        <begin position="358"/>
        <end position="379"/>
    </location>
</feature>
<evidence type="ECO:0000256" key="5">
    <source>
        <dbReference type="SAM" id="MobiDB-lite"/>
    </source>
</evidence>
<keyword evidence="9" id="KW-1185">Reference proteome</keyword>
<feature type="transmembrane region" description="Helical" evidence="6">
    <location>
        <begin position="236"/>
        <end position="256"/>
    </location>
</feature>
<dbReference type="Gene3D" id="1.20.1250.20">
    <property type="entry name" value="MFS general substrate transporter like domains"/>
    <property type="match status" value="1"/>
</dbReference>
<feature type="transmembrane region" description="Helical" evidence="6">
    <location>
        <begin position="415"/>
        <end position="436"/>
    </location>
</feature>
<evidence type="ECO:0000256" key="1">
    <source>
        <dbReference type="ARBA" id="ARBA00004141"/>
    </source>
</evidence>
<feature type="compositionally biased region" description="Acidic residues" evidence="5">
    <location>
        <begin position="61"/>
        <end position="71"/>
    </location>
</feature>
<name>A0A8H3GC23_9LECA</name>